<evidence type="ECO:0000256" key="5">
    <source>
        <dbReference type="ARBA" id="ARBA00023136"/>
    </source>
</evidence>
<accession>A0A0S7BI45</accession>
<feature type="transmembrane region" description="Helical" evidence="6">
    <location>
        <begin position="110"/>
        <end position="130"/>
    </location>
</feature>
<keyword evidence="8" id="KW-1185">Reference proteome</keyword>
<dbReference type="STRING" id="360412.LARV_01735"/>
<sequence length="264" mass="28944">MSSLVAYYPSNSFFHRLDPRVKTIFLLIVSTSIFMVNNMAVAAFILLVMIGLWFLAKLPGSILIGIMKVLVPIIAFLFVVQAIFYPGTTPVIKPLIPIGRGFGEVTLEGILFSVLLAFRLVAMVIMLPLVTFTTPIQEFALGFVKMGLPYRLAYTITTALNLVPVLQSETKVIVDAQRLRAMQTFENGKLGEKLKSYPALVTPLVIGSMRRAQSMAVAMDSRAFGASKNRTFLVDLTMKSKDWAFLIGSVLFAIGVVVVSSLLG</sequence>
<feature type="transmembrane region" description="Helical" evidence="6">
    <location>
        <begin position="243"/>
        <end position="263"/>
    </location>
</feature>
<dbReference type="PANTHER" id="PTHR34857">
    <property type="entry name" value="SLL0384 PROTEIN"/>
    <property type="match status" value="1"/>
</dbReference>
<evidence type="ECO:0000313" key="7">
    <source>
        <dbReference type="EMBL" id="GAP13976.1"/>
    </source>
</evidence>
<keyword evidence="4 6" id="KW-1133">Transmembrane helix</keyword>
<organism evidence="7">
    <name type="scientific">Longilinea arvoryzae</name>
    <dbReference type="NCBI Taxonomy" id="360412"/>
    <lineage>
        <taxon>Bacteria</taxon>
        <taxon>Bacillati</taxon>
        <taxon>Chloroflexota</taxon>
        <taxon>Anaerolineae</taxon>
        <taxon>Anaerolineales</taxon>
        <taxon>Anaerolineaceae</taxon>
        <taxon>Longilinea</taxon>
    </lineage>
</organism>
<dbReference type="RefSeq" id="WP_075073270.1">
    <property type="nucleotide sequence ID" value="NZ_DF967972.1"/>
</dbReference>
<dbReference type="AlphaFoldDB" id="A0A0S7BI45"/>
<dbReference type="Pfam" id="PF02361">
    <property type="entry name" value="CbiQ"/>
    <property type="match status" value="1"/>
</dbReference>
<dbReference type="EMBL" id="DF967972">
    <property type="protein sequence ID" value="GAP13976.1"/>
    <property type="molecule type" value="Genomic_DNA"/>
</dbReference>
<feature type="transmembrane region" description="Helical" evidence="6">
    <location>
        <begin position="62"/>
        <end position="85"/>
    </location>
</feature>
<dbReference type="InterPro" id="IPR003339">
    <property type="entry name" value="ABC/ECF_trnsptr_transmembrane"/>
</dbReference>
<comment type="subcellular location">
    <subcellularLocation>
        <location evidence="1">Membrane</location>
        <topology evidence="1">Multi-pass membrane protein</topology>
    </subcellularLocation>
</comment>
<dbReference type="PANTHER" id="PTHR34857:SF2">
    <property type="entry name" value="SLL0384 PROTEIN"/>
    <property type="match status" value="1"/>
</dbReference>
<dbReference type="Proteomes" id="UP000055060">
    <property type="component" value="Unassembled WGS sequence"/>
</dbReference>
<dbReference type="InterPro" id="IPR051611">
    <property type="entry name" value="ECF_transporter_component"/>
</dbReference>
<name>A0A0S7BI45_9CHLR</name>
<dbReference type="CDD" id="cd16914">
    <property type="entry name" value="EcfT"/>
    <property type="match status" value="1"/>
</dbReference>
<keyword evidence="2" id="KW-1003">Cell membrane</keyword>
<keyword evidence="3 6" id="KW-0812">Transmembrane</keyword>
<evidence type="ECO:0000256" key="2">
    <source>
        <dbReference type="ARBA" id="ARBA00022475"/>
    </source>
</evidence>
<evidence type="ECO:0000256" key="3">
    <source>
        <dbReference type="ARBA" id="ARBA00022692"/>
    </source>
</evidence>
<dbReference type="GO" id="GO:0005886">
    <property type="term" value="C:plasma membrane"/>
    <property type="evidence" value="ECO:0007669"/>
    <property type="project" value="UniProtKB-ARBA"/>
</dbReference>
<evidence type="ECO:0000313" key="8">
    <source>
        <dbReference type="Proteomes" id="UP000055060"/>
    </source>
</evidence>
<gene>
    <name evidence="7" type="ORF">LARV_01735</name>
</gene>
<proteinExistence type="predicted"/>
<keyword evidence="5 6" id="KW-0472">Membrane</keyword>
<reference evidence="7" key="1">
    <citation type="submission" date="2015-07" db="EMBL/GenBank/DDBJ databases">
        <title>Draft Genome Sequences of Anaerolinea thermolimosa IMO-1, Bellilinea caldifistulae GOMI-1, Leptolinea tardivitalis YMTK-2, Levilinea saccharolytica KIBI-1,Longilinea arvoryzae KOME-1, Previously Described as Members of the Anaerolineaceae (Chloroflexi).</title>
        <authorList>
            <person name="Sekiguchi Y."/>
            <person name="Ohashi A."/>
            <person name="Matsuura N."/>
            <person name="Tourlousse M.D."/>
        </authorList>
    </citation>
    <scope>NUCLEOTIDE SEQUENCE [LARGE SCALE GENOMIC DNA]</scope>
    <source>
        <strain evidence="7">KOME-1</strain>
    </source>
</reference>
<feature type="transmembrane region" description="Helical" evidence="6">
    <location>
        <begin position="24"/>
        <end position="55"/>
    </location>
</feature>
<evidence type="ECO:0000256" key="1">
    <source>
        <dbReference type="ARBA" id="ARBA00004141"/>
    </source>
</evidence>
<evidence type="ECO:0000256" key="6">
    <source>
        <dbReference type="SAM" id="Phobius"/>
    </source>
</evidence>
<evidence type="ECO:0000256" key="4">
    <source>
        <dbReference type="ARBA" id="ARBA00022989"/>
    </source>
</evidence>
<protein>
    <submittedName>
        <fullName evidence="7">ABC-type cobalt transport system, permease component CbiQ</fullName>
    </submittedName>
</protein>